<evidence type="ECO:0000256" key="3">
    <source>
        <dbReference type="ARBA" id="ARBA00022801"/>
    </source>
</evidence>
<dbReference type="EMBL" id="JABRWJ010000006">
    <property type="protein sequence ID" value="NRF69501.1"/>
    <property type="molecule type" value="Genomic_DNA"/>
</dbReference>
<dbReference type="Proteomes" id="UP000737171">
    <property type="component" value="Unassembled WGS sequence"/>
</dbReference>
<keyword evidence="9" id="KW-1185">Reference proteome</keyword>
<dbReference type="InterPro" id="IPR055438">
    <property type="entry name" value="AstE_AspA_cat"/>
</dbReference>
<evidence type="ECO:0000256" key="2">
    <source>
        <dbReference type="ARBA" id="ARBA00022723"/>
    </source>
</evidence>
<dbReference type="InterPro" id="IPR000834">
    <property type="entry name" value="Peptidase_M14"/>
</dbReference>
<reference evidence="8 9" key="1">
    <citation type="submission" date="2020-05" db="EMBL/GenBank/DDBJ databases">
        <title>Aquincola sp. isolate from soil.</title>
        <authorList>
            <person name="Han J."/>
            <person name="Kim D.-U."/>
        </authorList>
    </citation>
    <scope>NUCLEOTIDE SEQUENCE [LARGE SCALE GENOMIC DNA]</scope>
    <source>
        <strain evidence="8 9">S2</strain>
    </source>
</reference>
<evidence type="ECO:0000256" key="5">
    <source>
        <dbReference type="PROSITE-ProRule" id="PRU01379"/>
    </source>
</evidence>
<sequence length="268" mass="28563">MDDAGMQSWIWPLPEGGASNDQAALDTRWQVLLGRGGWQAEVLGQVGDDALRLYVRPSAAAAAPRLLIAAGFHGEEPAGPWGVLQFFERADAGLLDRLQLTVLPLVNASGFRAGRRFNDWGENPNRGHGASADAPPSREGRVLAAHGARLAALGASGVLSCHEDVKQPQHGYVYSLERAERPGAFSHALLAANARFFPLLPDGDVDGCHVRGGIVFNRYDGSFEAWMMEQGVGRAACVETPGRAPIGERIAAQAAMVEAFVRHPLDGA</sequence>
<keyword evidence="3" id="KW-0378">Hydrolase</keyword>
<feature type="domain" description="Peptidase M14" evidence="7">
    <location>
        <begin position="1"/>
        <end position="268"/>
    </location>
</feature>
<keyword evidence="2" id="KW-0479">Metal-binding</keyword>
<evidence type="ECO:0000313" key="9">
    <source>
        <dbReference type="Proteomes" id="UP000737171"/>
    </source>
</evidence>
<feature type="active site" description="Proton donor/acceptor" evidence="5">
    <location>
        <position position="239"/>
    </location>
</feature>
<dbReference type="Pfam" id="PF24827">
    <property type="entry name" value="AstE_AspA_cat"/>
    <property type="match status" value="1"/>
</dbReference>
<comment type="caution">
    <text evidence="8">The sequence shown here is derived from an EMBL/GenBank/DDBJ whole genome shotgun (WGS) entry which is preliminary data.</text>
</comment>
<evidence type="ECO:0000256" key="1">
    <source>
        <dbReference type="ARBA" id="ARBA00001947"/>
    </source>
</evidence>
<evidence type="ECO:0000256" key="4">
    <source>
        <dbReference type="ARBA" id="ARBA00022833"/>
    </source>
</evidence>
<dbReference type="RefSeq" id="WP_173126494.1">
    <property type="nucleotide sequence ID" value="NZ_JABRWJ010000006.1"/>
</dbReference>
<protein>
    <submittedName>
        <fullName evidence="8">Succinylglutamate desuccinylase/aspartoacylase family protein</fullName>
    </submittedName>
</protein>
<accession>A0ABX2ELH8</accession>
<evidence type="ECO:0000256" key="6">
    <source>
        <dbReference type="SAM" id="MobiDB-lite"/>
    </source>
</evidence>
<comment type="cofactor">
    <cofactor evidence="1">
        <name>Zn(2+)</name>
        <dbReference type="ChEBI" id="CHEBI:29105"/>
    </cofactor>
</comment>
<evidence type="ECO:0000259" key="7">
    <source>
        <dbReference type="PROSITE" id="PS52035"/>
    </source>
</evidence>
<dbReference type="Gene3D" id="3.40.630.10">
    <property type="entry name" value="Zn peptidases"/>
    <property type="match status" value="1"/>
</dbReference>
<gene>
    <name evidence="8" type="ORF">HLB44_21085</name>
</gene>
<feature type="region of interest" description="Disordered" evidence="6">
    <location>
        <begin position="118"/>
        <end position="138"/>
    </location>
</feature>
<name>A0ABX2ELH8_9BURK</name>
<dbReference type="SUPFAM" id="SSF53187">
    <property type="entry name" value="Zn-dependent exopeptidases"/>
    <property type="match status" value="1"/>
</dbReference>
<evidence type="ECO:0000313" key="8">
    <source>
        <dbReference type="EMBL" id="NRF69501.1"/>
    </source>
</evidence>
<dbReference type="PROSITE" id="PS52035">
    <property type="entry name" value="PEPTIDASE_M14"/>
    <property type="match status" value="1"/>
</dbReference>
<organism evidence="8 9">
    <name type="scientific">Pseudaquabacterium terrae</name>
    <dbReference type="NCBI Taxonomy" id="2732868"/>
    <lineage>
        <taxon>Bacteria</taxon>
        <taxon>Pseudomonadati</taxon>
        <taxon>Pseudomonadota</taxon>
        <taxon>Betaproteobacteria</taxon>
        <taxon>Burkholderiales</taxon>
        <taxon>Sphaerotilaceae</taxon>
        <taxon>Pseudaquabacterium</taxon>
    </lineage>
</organism>
<proteinExistence type="inferred from homology"/>
<comment type="similarity">
    <text evidence="5">Belongs to the peptidase M14 family.</text>
</comment>
<keyword evidence="4" id="KW-0862">Zinc</keyword>